<accession>A0ABS5AY53</accession>
<evidence type="ECO:0000256" key="1">
    <source>
        <dbReference type="SAM" id="Phobius"/>
    </source>
</evidence>
<feature type="transmembrane region" description="Helical" evidence="1">
    <location>
        <begin position="73"/>
        <end position="93"/>
    </location>
</feature>
<evidence type="ECO:0000313" key="3">
    <source>
        <dbReference type="Proteomes" id="UP001519349"/>
    </source>
</evidence>
<dbReference type="EMBL" id="QFAY01000018">
    <property type="protein sequence ID" value="MBP2621455.1"/>
    <property type="molecule type" value="Genomic_DNA"/>
</dbReference>
<dbReference type="Proteomes" id="UP001519349">
    <property type="component" value="Unassembled WGS sequence"/>
</dbReference>
<evidence type="ECO:0000313" key="2">
    <source>
        <dbReference type="EMBL" id="MBP2621455.1"/>
    </source>
</evidence>
<keyword evidence="1" id="KW-0812">Transmembrane</keyword>
<evidence type="ECO:0008006" key="4">
    <source>
        <dbReference type="Google" id="ProtNLM"/>
    </source>
</evidence>
<protein>
    <recommendedName>
        <fullName evidence="4">SdpI family protein</fullName>
    </recommendedName>
</protein>
<keyword evidence="1" id="KW-1133">Transmembrane helix</keyword>
<organism evidence="2 3">
    <name type="scientific">Streptococcus panodentis</name>
    <dbReference type="NCBI Taxonomy" id="1581472"/>
    <lineage>
        <taxon>Bacteria</taxon>
        <taxon>Bacillati</taxon>
        <taxon>Bacillota</taxon>
        <taxon>Bacilli</taxon>
        <taxon>Lactobacillales</taxon>
        <taxon>Streptococcaceae</taxon>
        <taxon>Streptococcus</taxon>
    </lineage>
</organism>
<proteinExistence type="predicted"/>
<reference evidence="2 3" key="1">
    <citation type="submission" date="2018-05" db="EMBL/GenBank/DDBJ databases">
        <title>Draft genome sequence of Streptococcus panodentis CCUG 70867T.</title>
        <authorList>
            <person name="Salva-Serra F."/>
            <person name="Mendez V."/>
            <person name="Jaen-Luchoro D."/>
            <person name="Gonzales-Siles L."/>
            <person name="Karlsson R."/>
            <person name="Engstrom-Jakobsson H."/>
            <person name="Busquets A."/>
            <person name="Gomila M."/>
            <person name="Pineiro-Iglesias B."/>
            <person name="Bennasar-Figueras A."/>
            <person name="Seeger M."/>
            <person name="Moore E."/>
        </authorList>
    </citation>
    <scope>NUCLEOTIDE SEQUENCE [LARGE SCALE GENOMIC DNA]</scope>
    <source>
        <strain evidence="2 3">CCUG 70867</strain>
    </source>
</reference>
<keyword evidence="1" id="KW-0472">Membrane</keyword>
<keyword evidence="3" id="KW-1185">Reference proteome</keyword>
<feature type="transmembrane region" description="Helical" evidence="1">
    <location>
        <begin position="48"/>
        <end position="67"/>
    </location>
</feature>
<sequence length="95" mass="10797">MISIYIIIGSLFLWILNYISPNRNAGVGLRFPSAFRTLKQWQQLQSRFYVIIITANILILLYSLVTNTSEEKVIAYSIVSVVISGLISFLLSLKK</sequence>
<name>A0ABS5AY53_9STRE</name>
<comment type="caution">
    <text evidence="2">The sequence shown here is derived from an EMBL/GenBank/DDBJ whole genome shotgun (WGS) entry which is preliminary data.</text>
</comment>
<gene>
    <name evidence="2" type="ORF">DHL47_09020</name>
</gene>